<dbReference type="Gene3D" id="2.60.40.290">
    <property type="match status" value="1"/>
</dbReference>
<dbReference type="AlphaFoldDB" id="A0A3N1CRQ5"/>
<dbReference type="SUPFAM" id="SSF49384">
    <property type="entry name" value="Carbohydrate-binding domain"/>
    <property type="match status" value="1"/>
</dbReference>
<name>A0A3N1CRQ5_9ACTN</name>
<dbReference type="OrthoDB" id="3474381at2"/>
<dbReference type="InterPro" id="IPR008965">
    <property type="entry name" value="CBM2/CBM3_carb-bd_dom_sf"/>
</dbReference>
<feature type="domain" description="CBM2" evidence="2">
    <location>
        <begin position="104"/>
        <end position="209"/>
    </location>
</feature>
<keyword evidence="1" id="KW-0812">Transmembrane</keyword>
<evidence type="ECO:0000259" key="2">
    <source>
        <dbReference type="PROSITE" id="PS51173"/>
    </source>
</evidence>
<evidence type="ECO:0000256" key="1">
    <source>
        <dbReference type="SAM" id="Phobius"/>
    </source>
</evidence>
<comment type="caution">
    <text evidence="3">The sequence shown here is derived from an EMBL/GenBank/DDBJ whole genome shotgun (WGS) entry which is preliminary data.</text>
</comment>
<dbReference type="PROSITE" id="PS51173">
    <property type="entry name" value="CBM2"/>
    <property type="match status" value="1"/>
</dbReference>
<evidence type="ECO:0000313" key="3">
    <source>
        <dbReference type="EMBL" id="ROO83368.1"/>
    </source>
</evidence>
<dbReference type="SMART" id="SM00637">
    <property type="entry name" value="CBD_II"/>
    <property type="match status" value="1"/>
</dbReference>
<dbReference type="GO" id="GO:0004553">
    <property type="term" value="F:hydrolase activity, hydrolyzing O-glycosyl compounds"/>
    <property type="evidence" value="ECO:0007669"/>
    <property type="project" value="InterPro"/>
</dbReference>
<dbReference type="Pfam" id="PF00553">
    <property type="entry name" value="CBM_2"/>
    <property type="match status" value="1"/>
</dbReference>
<feature type="transmembrane region" description="Helical" evidence="1">
    <location>
        <begin position="35"/>
        <end position="54"/>
    </location>
</feature>
<proteinExistence type="predicted"/>
<dbReference type="Proteomes" id="UP000272400">
    <property type="component" value="Unassembled WGS sequence"/>
</dbReference>
<sequence>MGRHTKFWDRPVFADRPPVPSPVEKVRMAWIGRTPLMPTLAGVAALGVITAAFLTQEIPLDFASPGAERPESASCAGCDSMKAEMPAAGAPVETAAPDAERSAAPVTPPGLRASFKLDKTTGSGFTAVLTLRNTGDKAVTGWKLRFRLPNAVVQGADGATVQMLTANGGVTVLDGTASIAPGGTLRVPFTGEGAWSNPTSCRVNGLKCR</sequence>
<dbReference type="GO" id="GO:0030247">
    <property type="term" value="F:polysaccharide binding"/>
    <property type="evidence" value="ECO:0007669"/>
    <property type="project" value="UniProtKB-UniRule"/>
</dbReference>
<protein>
    <submittedName>
        <fullName evidence="3">Cellulose binding domain-containing protein</fullName>
    </submittedName>
</protein>
<dbReference type="GO" id="GO:0005975">
    <property type="term" value="P:carbohydrate metabolic process"/>
    <property type="evidence" value="ECO:0007669"/>
    <property type="project" value="InterPro"/>
</dbReference>
<gene>
    <name evidence="3" type="ORF">EDD29_0871</name>
</gene>
<dbReference type="EMBL" id="RJKE01000001">
    <property type="protein sequence ID" value="ROO83368.1"/>
    <property type="molecule type" value="Genomic_DNA"/>
</dbReference>
<dbReference type="InterPro" id="IPR001919">
    <property type="entry name" value="CBD2"/>
</dbReference>
<keyword evidence="1" id="KW-1133">Transmembrane helix</keyword>
<dbReference type="RefSeq" id="WP_123662491.1">
    <property type="nucleotide sequence ID" value="NZ_RJKE01000001.1"/>
</dbReference>
<reference evidence="3 4" key="1">
    <citation type="submission" date="2018-11" db="EMBL/GenBank/DDBJ databases">
        <title>Sequencing the genomes of 1000 actinobacteria strains.</title>
        <authorList>
            <person name="Klenk H.-P."/>
        </authorList>
    </citation>
    <scope>NUCLEOTIDE SEQUENCE [LARGE SCALE GENOMIC DNA]</scope>
    <source>
        <strain evidence="3 4">DSM 44254</strain>
    </source>
</reference>
<accession>A0A3N1CRQ5</accession>
<organism evidence="3 4">
    <name type="scientific">Actinocorallia herbida</name>
    <dbReference type="NCBI Taxonomy" id="58109"/>
    <lineage>
        <taxon>Bacteria</taxon>
        <taxon>Bacillati</taxon>
        <taxon>Actinomycetota</taxon>
        <taxon>Actinomycetes</taxon>
        <taxon>Streptosporangiales</taxon>
        <taxon>Thermomonosporaceae</taxon>
        <taxon>Actinocorallia</taxon>
    </lineage>
</organism>
<keyword evidence="4" id="KW-1185">Reference proteome</keyword>
<evidence type="ECO:0000313" key="4">
    <source>
        <dbReference type="Proteomes" id="UP000272400"/>
    </source>
</evidence>
<dbReference type="InterPro" id="IPR012291">
    <property type="entry name" value="CBM2_carb-bd_dom_sf"/>
</dbReference>
<keyword evidence="1" id="KW-0472">Membrane</keyword>